<dbReference type="Gene3D" id="1.10.357.10">
    <property type="entry name" value="Tetracycline Repressor, domain 2"/>
    <property type="match status" value="1"/>
</dbReference>
<keyword evidence="7" id="KW-1185">Reference proteome</keyword>
<proteinExistence type="predicted"/>
<dbReference type="EMBL" id="FOIE01000001">
    <property type="protein sequence ID" value="SES67327.1"/>
    <property type="molecule type" value="Genomic_DNA"/>
</dbReference>
<reference evidence="7" key="1">
    <citation type="submission" date="2016-10" db="EMBL/GenBank/DDBJ databases">
        <authorList>
            <person name="Varghese N."/>
            <person name="Submissions S."/>
        </authorList>
    </citation>
    <scope>NUCLEOTIDE SEQUENCE [LARGE SCALE GENOMIC DNA]</scope>
    <source>
        <strain evidence="7">DSM 44209</strain>
    </source>
</reference>
<dbReference type="SUPFAM" id="SSF46689">
    <property type="entry name" value="Homeodomain-like"/>
    <property type="match status" value="1"/>
</dbReference>
<dbReference type="InterPro" id="IPR050109">
    <property type="entry name" value="HTH-type_TetR-like_transc_reg"/>
</dbReference>
<dbReference type="GO" id="GO:0000976">
    <property type="term" value="F:transcription cis-regulatory region binding"/>
    <property type="evidence" value="ECO:0007669"/>
    <property type="project" value="TreeGrafter"/>
</dbReference>
<organism evidence="6 7">
    <name type="scientific">Geodermatophilus poikilotrophus</name>
    <dbReference type="NCBI Taxonomy" id="1333667"/>
    <lineage>
        <taxon>Bacteria</taxon>
        <taxon>Bacillati</taxon>
        <taxon>Actinomycetota</taxon>
        <taxon>Actinomycetes</taxon>
        <taxon>Geodermatophilales</taxon>
        <taxon>Geodermatophilaceae</taxon>
        <taxon>Geodermatophilus</taxon>
    </lineage>
</organism>
<dbReference type="PROSITE" id="PS50977">
    <property type="entry name" value="HTH_TETR_2"/>
    <property type="match status" value="1"/>
</dbReference>
<dbReference type="RefSeq" id="WP_091437446.1">
    <property type="nucleotide sequence ID" value="NZ_FOIE01000001.1"/>
</dbReference>
<evidence type="ECO:0000313" key="7">
    <source>
        <dbReference type="Proteomes" id="UP000198507"/>
    </source>
</evidence>
<feature type="domain" description="HTH tetR-type" evidence="5">
    <location>
        <begin position="9"/>
        <end position="69"/>
    </location>
</feature>
<name>A0A1H9YFV3_9ACTN</name>
<dbReference type="Pfam" id="PF00440">
    <property type="entry name" value="TetR_N"/>
    <property type="match status" value="1"/>
</dbReference>
<keyword evidence="3" id="KW-0804">Transcription</keyword>
<accession>A0A1H9YFV3</accession>
<sequence>MGARADEVAATRERIARAAQGLLLARPYEDITLADIATGAGVSHQTVLNHFDSKEGAAVAALELLRSEIQGLRRSVRHGSASHVVEVLVEQYEQFGDLNVRWAMSAERLGRLALLLDQARAGHRIWLETVFGTLLPDAPTARRRCLNALHAATDVYTWKLLRRDLLLSRAETTRTMKALVGGVLEPHRGDDEKAVDEH</sequence>
<keyword evidence="1" id="KW-0805">Transcription regulation</keyword>
<dbReference type="InterPro" id="IPR009057">
    <property type="entry name" value="Homeodomain-like_sf"/>
</dbReference>
<dbReference type="GO" id="GO:0003700">
    <property type="term" value="F:DNA-binding transcription factor activity"/>
    <property type="evidence" value="ECO:0007669"/>
    <property type="project" value="TreeGrafter"/>
</dbReference>
<evidence type="ECO:0000256" key="1">
    <source>
        <dbReference type="ARBA" id="ARBA00023015"/>
    </source>
</evidence>
<dbReference type="PANTHER" id="PTHR30055:SF234">
    <property type="entry name" value="HTH-TYPE TRANSCRIPTIONAL REGULATOR BETI"/>
    <property type="match status" value="1"/>
</dbReference>
<evidence type="ECO:0000256" key="4">
    <source>
        <dbReference type="PROSITE-ProRule" id="PRU00335"/>
    </source>
</evidence>
<gene>
    <name evidence="6" type="ORF">SAMN04488546_0063</name>
</gene>
<dbReference type="OrthoDB" id="4746440at2"/>
<keyword evidence="2 4" id="KW-0238">DNA-binding</keyword>
<evidence type="ECO:0000256" key="3">
    <source>
        <dbReference type="ARBA" id="ARBA00023163"/>
    </source>
</evidence>
<dbReference type="PANTHER" id="PTHR30055">
    <property type="entry name" value="HTH-TYPE TRANSCRIPTIONAL REGULATOR RUTR"/>
    <property type="match status" value="1"/>
</dbReference>
<dbReference type="AlphaFoldDB" id="A0A1H9YFV3"/>
<evidence type="ECO:0000313" key="6">
    <source>
        <dbReference type="EMBL" id="SES67327.1"/>
    </source>
</evidence>
<feature type="DNA-binding region" description="H-T-H motif" evidence="4">
    <location>
        <begin position="32"/>
        <end position="51"/>
    </location>
</feature>
<protein>
    <submittedName>
        <fullName evidence="6">Regulatory protein, tetR family</fullName>
    </submittedName>
</protein>
<evidence type="ECO:0000259" key="5">
    <source>
        <dbReference type="PROSITE" id="PS50977"/>
    </source>
</evidence>
<dbReference type="InterPro" id="IPR001647">
    <property type="entry name" value="HTH_TetR"/>
</dbReference>
<dbReference type="Proteomes" id="UP000198507">
    <property type="component" value="Unassembled WGS sequence"/>
</dbReference>
<evidence type="ECO:0000256" key="2">
    <source>
        <dbReference type="ARBA" id="ARBA00023125"/>
    </source>
</evidence>